<gene>
    <name evidence="1" type="ORF">QFC22_000291</name>
</gene>
<comment type="caution">
    <text evidence="1">The sequence shown here is derived from an EMBL/GenBank/DDBJ whole genome shotgun (WGS) entry which is preliminary data.</text>
</comment>
<accession>A0ACC2XMN5</accession>
<protein>
    <submittedName>
        <fullName evidence="1">Uncharacterized protein</fullName>
    </submittedName>
</protein>
<keyword evidence="2" id="KW-1185">Reference proteome</keyword>
<proteinExistence type="predicted"/>
<evidence type="ECO:0000313" key="2">
    <source>
        <dbReference type="Proteomes" id="UP001243375"/>
    </source>
</evidence>
<dbReference type="EMBL" id="JASBWU010000001">
    <property type="protein sequence ID" value="KAJ9125334.1"/>
    <property type="molecule type" value="Genomic_DNA"/>
</dbReference>
<evidence type="ECO:0000313" key="1">
    <source>
        <dbReference type="EMBL" id="KAJ9125334.1"/>
    </source>
</evidence>
<organism evidence="1 2">
    <name type="scientific">Naganishia vaughanmartiniae</name>
    <dbReference type="NCBI Taxonomy" id="1424756"/>
    <lineage>
        <taxon>Eukaryota</taxon>
        <taxon>Fungi</taxon>
        <taxon>Dikarya</taxon>
        <taxon>Basidiomycota</taxon>
        <taxon>Agaricomycotina</taxon>
        <taxon>Tremellomycetes</taxon>
        <taxon>Filobasidiales</taxon>
        <taxon>Filobasidiaceae</taxon>
        <taxon>Naganishia</taxon>
    </lineage>
</organism>
<name>A0ACC2XMN5_9TREE</name>
<sequence length="758" mass="82247">MADDSTSLQRRLMQIKTVMSYNDDDDHASSPLSISAEQQVDMTSITNYLATNRVESGDDPHEQYPFPISTAPSVPQPSHLPGSGQGNNGKTVYILLPVFVILSTLLVLLIVFLIGIICSKRRKGIRLVEDGGPLDLSRNDGVIGEGGIEGVESRWLEQVSEDVRQGYKRGKGKLEVSLQYPPASLATDITLSQFLSIQEKGVSAWCFEPDYESNPSMYVESRTEITFLADGPGMAMREGGANTVLANLPIPKINEVYYFEAKMYEKPPTTEVVVGLATKPYPSFRMPGWNKISVGYFSSDGFKCHNYPFTAASHGPSLNEGDVLGVGYRPRTGTVFFTKNGRKLDDCYTGLNNYNLFPAIGSNGAASVHINLGQAGFVFIEANVKKWGLAPMVGTLAPPPAYGSERGSILLDAGYGVPGASNVENLGTMARRLIASGGTGNSASDSQASPQSSQPIPASPSGGRNLGSRRSQRDRRLGGSQSAVNNSSAPTHPSPLHEADEDESSGSTASPRSGTDVRSRRNETAAQPRYHSPTDGPEINRSFPPVVGEDEEMVSNDDYHSTRSRAASSRDSASETEEGTRLGGRDQFTPYRDEDDAHDGTQEGEMYEGWRHSPDGSPLPHNPPTPNVLDISLRSLRPHQESSAYFGGRASRDHTEDSSDMARRRDRRRRRTGAQSDGQQQRGLEARLHALVSGESGQSDQPPPGYSPLDPNVYSQGVPTDLPPEIISQAFAEPRNVNRDSPASPPTASIWNRLFTRR</sequence>
<dbReference type="Proteomes" id="UP001243375">
    <property type="component" value="Unassembled WGS sequence"/>
</dbReference>
<reference evidence="1" key="1">
    <citation type="submission" date="2023-04" db="EMBL/GenBank/DDBJ databases">
        <title>Draft Genome sequencing of Naganishia species isolated from polar environments using Oxford Nanopore Technology.</title>
        <authorList>
            <person name="Leo P."/>
            <person name="Venkateswaran K."/>
        </authorList>
    </citation>
    <scope>NUCLEOTIDE SEQUENCE</scope>
    <source>
        <strain evidence="1">MNA-CCFEE 5425</strain>
    </source>
</reference>